<dbReference type="InterPro" id="IPR024726">
    <property type="entry name" value="FhuF_C"/>
</dbReference>
<dbReference type="EMBL" id="JAWIIJ010000001">
    <property type="protein sequence ID" value="MDV2077224.1"/>
    <property type="molecule type" value="Genomic_DNA"/>
</dbReference>
<dbReference type="Proteomes" id="UP001269819">
    <property type="component" value="Unassembled WGS sequence"/>
</dbReference>
<dbReference type="RefSeq" id="WP_316972219.1">
    <property type="nucleotide sequence ID" value="NZ_JAWIIJ010000001.1"/>
</dbReference>
<evidence type="ECO:0000259" key="1">
    <source>
        <dbReference type="Pfam" id="PF11575"/>
    </source>
</evidence>
<accession>A0ABU3VSI0</accession>
<evidence type="ECO:0000313" key="3">
    <source>
        <dbReference type="Proteomes" id="UP001269819"/>
    </source>
</evidence>
<keyword evidence="3" id="KW-1185">Reference proteome</keyword>
<name>A0ABU3VSI0_9GAMM</name>
<gene>
    <name evidence="2" type="ORF">RYS15_00945</name>
</gene>
<dbReference type="Pfam" id="PF11575">
    <property type="entry name" value="FhuF_C"/>
    <property type="match status" value="1"/>
</dbReference>
<evidence type="ECO:0000313" key="2">
    <source>
        <dbReference type="EMBL" id="MDV2077224.1"/>
    </source>
</evidence>
<proteinExistence type="predicted"/>
<protein>
    <submittedName>
        <fullName evidence="2">(2Fe-2S)-binding protein</fullName>
    </submittedName>
</protein>
<sequence length="263" mass="29075">MTVAEYRPESHQDEGPAFYPRLLAQAGKQPDQLRQLLPQPKAPDAAAGALSLIQILEKPDAFADLLAGIARQRGGDVRSLASVLHQNLALQVLGPCTVALFLDGHTRLPVADAIWLDTADPEGQWYLAPDTGADTVDEACYIREMATLSRQWYEVFRRQLGVSAGAYWSSTGLALCAPYSALYDSARPQELCHQASHWLQRFDCDARRFIDWIPFTFGELDCAIPQRRGCCQKYRLPDGGYCGTCGIYRKERLALVASQGAVD</sequence>
<comment type="caution">
    <text evidence="2">The sequence shown here is derived from an EMBL/GenBank/DDBJ whole genome shotgun (WGS) entry which is preliminary data.</text>
</comment>
<feature type="domain" description="Ferric siderophore reductase C-terminal" evidence="1">
    <location>
        <begin position="227"/>
        <end position="245"/>
    </location>
</feature>
<organism evidence="2 3">
    <name type="scientific">Marinobacter xestospongiae</name>
    <dbReference type="NCBI Taxonomy" id="994319"/>
    <lineage>
        <taxon>Bacteria</taxon>
        <taxon>Pseudomonadati</taxon>
        <taxon>Pseudomonadota</taxon>
        <taxon>Gammaproteobacteria</taxon>
        <taxon>Pseudomonadales</taxon>
        <taxon>Marinobacteraceae</taxon>
        <taxon>Marinobacter</taxon>
    </lineage>
</organism>
<reference evidence="2 3" key="1">
    <citation type="submission" date="2023-10" db="EMBL/GenBank/DDBJ databases">
        <title>Characteristics and mechanism of a salt-tolerant marine origin heterotrophic nitrifying- aerobic denitrifying bacteria Marinobacter xestospongiae HN1.</title>
        <authorList>
            <person name="Qi R."/>
        </authorList>
    </citation>
    <scope>NUCLEOTIDE SEQUENCE [LARGE SCALE GENOMIC DNA]</scope>
    <source>
        <strain evidence="2 3">HN1</strain>
    </source>
</reference>